<dbReference type="AlphaFoldDB" id="A0A268P4D1"/>
<evidence type="ECO:0000256" key="1">
    <source>
        <dbReference type="ARBA" id="ARBA00004141"/>
    </source>
</evidence>
<evidence type="ECO:0000256" key="2">
    <source>
        <dbReference type="ARBA" id="ARBA00022692"/>
    </source>
</evidence>
<keyword evidence="3" id="KW-1133">Transmembrane helix</keyword>
<protein>
    <submittedName>
        <fullName evidence="6">Ion transporter</fullName>
    </submittedName>
</protein>
<dbReference type="PANTHER" id="PTHR10037">
    <property type="entry name" value="VOLTAGE-GATED CATION CHANNEL CALCIUM AND SODIUM"/>
    <property type="match status" value="1"/>
</dbReference>
<accession>A0A268P4D1</accession>
<name>A0A268P4D1_SHOCL</name>
<dbReference type="Proteomes" id="UP000216207">
    <property type="component" value="Unassembled WGS sequence"/>
</dbReference>
<dbReference type="GO" id="GO:0005248">
    <property type="term" value="F:voltage-gated sodium channel activity"/>
    <property type="evidence" value="ECO:0007669"/>
    <property type="project" value="TreeGrafter"/>
</dbReference>
<proteinExistence type="predicted"/>
<dbReference type="Pfam" id="PF00520">
    <property type="entry name" value="Ion_trans"/>
    <property type="match status" value="1"/>
</dbReference>
<evidence type="ECO:0000259" key="5">
    <source>
        <dbReference type="Pfam" id="PF00520"/>
    </source>
</evidence>
<gene>
    <name evidence="6" type="ORF">CHH72_01440</name>
</gene>
<evidence type="ECO:0000313" key="6">
    <source>
        <dbReference type="EMBL" id="PAE90577.1"/>
    </source>
</evidence>
<organism evidence="6 7">
    <name type="scientific">Shouchella clausii</name>
    <name type="common">Alkalihalobacillus clausii</name>
    <dbReference type="NCBI Taxonomy" id="79880"/>
    <lineage>
        <taxon>Bacteria</taxon>
        <taxon>Bacillati</taxon>
        <taxon>Bacillota</taxon>
        <taxon>Bacilli</taxon>
        <taxon>Bacillales</taxon>
        <taxon>Bacillaceae</taxon>
        <taxon>Shouchella</taxon>
    </lineage>
</organism>
<dbReference type="Gene3D" id="1.20.120.350">
    <property type="entry name" value="Voltage-gated potassium channels. Chain C"/>
    <property type="match status" value="1"/>
</dbReference>
<dbReference type="InterPro" id="IPR005821">
    <property type="entry name" value="Ion_trans_dom"/>
</dbReference>
<feature type="domain" description="Ion transport" evidence="5">
    <location>
        <begin position="12"/>
        <end position="230"/>
    </location>
</feature>
<dbReference type="InterPro" id="IPR027359">
    <property type="entry name" value="Volt_channel_dom_sf"/>
</dbReference>
<dbReference type="RefSeq" id="WP_011246607.1">
    <property type="nucleotide sequence ID" value="NZ_BOQQ01000005.1"/>
</dbReference>
<reference evidence="6 7" key="1">
    <citation type="submission" date="2017-07" db="EMBL/GenBank/DDBJ databases">
        <title>Isolation and whole genome analysis of endospore-forming bacteria from heroin.</title>
        <authorList>
            <person name="Kalinowski J."/>
            <person name="Ahrens B."/>
            <person name="Al-Dilaimi A."/>
            <person name="Winkler A."/>
            <person name="Wibberg D."/>
            <person name="Schleenbecker U."/>
            <person name="Ruckert C."/>
            <person name="Wolfel R."/>
            <person name="Grass G."/>
        </authorList>
    </citation>
    <scope>NUCLEOTIDE SEQUENCE [LARGE SCALE GENOMIC DNA]</scope>
    <source>
        <strain evidence="6 7">7539</strain>
    </source>
</reference>
<keyword evidence="2" id="KW-0812">Transmembrane</keyword>
<sequence length="259" mass="30041">MLKDKFALVVNHKTFQATIIILILFNAILVGLETYPSIYETNRHFFHFLDRMLLWLFTIEIAMRFAAEGRSFFRKGWNWFDVVIVLAGHVFVGGHFVTVLRILRVLRVLRAVSVVPSLRRLVDALIMTIPSLANILILMGIFLYIFAVIGTMLFSELSPEYFGNLQRTILTLFQIVTLDSWSSGLMRPLMEFNPWVWIYFVSFVLVGTFIIFNLFIGVIVNNVEKANKEEADNAHSQELETIQRQLDELKEMLKKERSS</sequence>
<keyword evidence="4" id="KW-0472">Membrane</keyword>
<comment type="caution">
    <text evidence="6">The sequence shown here is derived from an EMBL/GenBank/DDBJ whole genome shotgun (WGS) entry which is preliminary data.</text>
</comment>
<evidence type="ECO:0000256" key="4">
    <source>
        <dbReference type="ARBA" id="ARBA00023136"/>
    </source>
</evidence>
<comment type="subcellular location">
    <subcellularLocation>
        <location evidence="1">Membrane</location>
        <topology evidence="1">Multi-pass membrane protein</topology>
    </subcellularLocation>
</comment>
<dbReference type="SUPFAM" id="SSF81324">
    <property type="entry name" value="Voltage-gated potassium channels"/>
    <property type="match status" value="1"/>
</dbReference>
<dbReference type="Gene3D" id="1.10.287.70">
    <property type="match status" value="1"/>
</dbReference>
<dbReference type="PANTHER" id="PTHR10037:SF62">
    <property type="entry name" value="SODIUM CHANNEL PROTEIN 60E"/>
    <property type="match status" value="1"/>
</dbReference>
<evidence type="ECO:0000256" key="3">
    <source>
        <dbReference type="ARBA" id="ARBA00022989"/>
    </source>
</evidence>
<dbReference type="InterPro" id="IPR043203">
    <property type="entry name" value="VGCC_Ca_Na"/>
</dbReference>
<evidence type="ECO:0000313" key="7">
    <source>
        <dbReference type="Proteomes" id="UP000216207"/>
    </source>
</evidence>
<dbReference type="OMA" id="YETMAVY"/>
<dbReference type="EMBL" id="NPCC01000004">
    <property type="protein sequence ID" value="PAE90577.1"/>
    <property type="molecule type" value="Genomic_DNA"/>
</dbReference>
<dbReference type="GO" id="GO:0001518">
    <property type="term" value="C:voltage-gated sodium channel complex"/>
    <property type="evidence" value="ECO:0007669"/>
    <property type="project" value="TreeGrafter"/>
</dbReference>